<dbReference type="PANTHER" id="PTHR23131">
    <property type="entry name" value="ENDORIBONUCLEASE LACTB2"/>
    <property type="match status" value="1"/>
</dbReference>
<keyword evidence="2" id="KW-0378">Hydrolase</keyword>
<proteinExistence type="predicted"/>
<comment type="caution">
    <text evidence="2">The sequence shown here is derived from an EMBL/GenBank/DDBJ whole genome shotgun (WGS) entry which is preliminary data.</text>
</comment>
<protein>
    <submittedName>
        <fullName evidence="2">Putative metallo-hydrolase YflN</fullName>
        <ecNumber evidence="2">3.-.-.-</ecNumber>
    </submittedName>
</protein>
<dbReference type="EC" id="3.-.-.-" evidence="2"/>
<accession>A0A4Y7R9I1</accession>
<dbReference type="Proteomes" id="UP000298324">
    <property type="component" value="Unassembled WGS sequence"/>
</dbReference>
<dbReference type="GO" id="GO:0016787">
    <property type="term" value="F:hydrolase activity"/>
    <property type="evidence" value="ECO:0007669"/>
    <property type="project" value="UniProtKB-KW"/>
</dbReference>
<dbReference type="InterPro" id="IPR050662">
    <property type="entry name" value="Sec-metab_biosynth-thioest"/>
</dbReference>
<dbReference type="InterPro" id="IPR001279">
    <property type="entry name" value="Metallo-B-lactamas"/>
</dbReference>
<dbReference type="InterPro" id="IPR036866">
    <property type="entry name" value="RibonucZ/Hydroxyglut_hydro"/>
</dbReference>
<dbReference type="Pfam" id="PF00753">
    <property type="entry name" value="Lactamase_B"/>
    <property type="match status" value="1"/>
</dbReference>
<sequence>MLDIRKIHVPTPYQVGPVNCYLIRNRPYTLIDPGPESAEGRKGLLAGLTAADVRPDEIEQVIISHWHADHSGLARWLSEQWGAQIYVHRLEKPKLTPGYDKHAERLPFLREAGVPAGDLEEVLNDRDPLPGPLLPATRVNLLEGGEAFAFTGGEIQVIHMPGHTTGHICLYDTESRIFLAGDFILAHITPNPFMTARPEDPVKRVPVLAQYLTGLNRMKYMDIGVILTGHGENIDDCATSVEKVLEHRYKRLDVIADILDGAVLNPYQVMRTMYPAVRGFEILLGVSEVFACLDYLETRGKVRHEVQNGVSLYRHSS</sequence>
<dbReference type="Gene3D" id="3.60.15.10">
    <property type="entry name" value="Ribonuclease Z/Hydroxyacylglutathione hydrolase-like"/>
    <property type="match status" value="1"/>
</dbReference>
<reference evidence="2 3" key="1">
    <citation type="journal article" date="2018" name="Environ. Microbiol.">
        <title>Novel energy conservation strategies and behaviour of Pelotomaculum schinkii driving syntrophic propionate catabolism.</title>
        <authorList>
            <person name="Hidalgo-Ahumada C.A.P."/>
            <person name="Nobu M.K."/>
            <person name="Narihiro T."/>
            <person name="Tamaki H."/>
            <person name="Liu W.T."/>
            <person name="Kamagata Y."/>
            <person name="Stams A.J.M."/>
            <person name="Imachi H."/>
            <person name="Sousa D.Z."/>
        </authorList>
    </citation>
    <scope>NUCLEOTIDE SEQUENCE [LARGE SCALE GENOMIC DNA]</scope>
    <source>
        <strain evidence="2 3">HH</strain>
    </source>
</reference>
<dbReference type="SUPFAM" id="SSF56281">
    <property type="entry name" value="Metallo-hydrolase/oxidoreductase"/>
    <property type="match status" value="1"/>
</dbReference>
<dbReference type="RefSeq" id="WP_190240422.1">
    <property type="nucleotide sequence ID" value="NZ_QFGA01000002.1"/>
</dbReference>
<keyword evidence="3" id="KW-1185">Reference proteome</keyword>
<dbReference type="PANTHER" id="PTHR23131:SF4">
    <property type="entry name" value="METALLO-BETA-LACTAMASE SUPERFAMILY POTEIN"/>
    <property type="match status" value="1"/>
</dbReference>
<dbReference type="EMBL" id="QFGA01000002">
    <property type="protein sequence ID" value="TEB05343.1"/>
    <property type="molecule type" value="Genomic_DNA"/>
</dbReference>
<dbReference type="SMART" id="SM00849">
    <property type="entry name" value="Lactamase_B"/>
    <property type="match status" value="1"/>
</dbReference>
<gene>
    <name evidence="2" type="primary">yflN</name>
    <name evidence="2" type="ORF">Psch_02384</name>
</gene>
<evidence type="ECO:0000313" key="2">
    <source>
        <dbReference type="EMBL" id="TEB05343.1"/>
    </source>
</evidence>
<name>A0A4Y7R9I1_9FIRM</name>
<evidence type="ECO:0000259" key="1">
    <source>
        <dbReference type="SMART" id="SM00849"/>
    </source>
</evidence>
<organism evidence="2 3">
    <name type="scientific">Pelotomaculum schinkii</name>
    <dbReference type="NCBI Taxonomy" id="78350"/>
    <lineage>
        <taxon>Bacteria</taxon>
        <taxon>Bacillati</taxon>
        <taxon>Bacillota</taxon>
        <taxon>Clostridia</taxon>
        <taxon>Eubacteriales</taxon>
        <taxon>Desulfotomaculaceae</taxon>
        <taxon>Pelotomaculum</taxon>
    </lineage>
</organism>
<feature type="domain" description="Metallo-beta-lactamase" evidence="1">
    <location>
        <begin position="17"/>
        <end position="230"/>
    </location>
</feature>
<evidence type="ECO:0000313" key="3">
    <source>
        <dbReference type="Proteomes" id="UP000298324"/>
    </source>
</evidence>
<dbReference type="AlphaFoldDB" id="A0A4Y7R9I1"/>